<evidence type="ECO:0000313" key="2">
    <source>
        <dbReference type="EMBL" id="QTD53675.1"/>
    </source>
</evidence>
<dbReference type="KEGG" id="scor:J3U87_14575"/>
<keyword evidence="1" id="KW-0732">Signal</keyword>
<reference evidence="2" key="1">
    <citation type="submission" date="2021-03" db="EMBL/GenBank/DDBJ databases">
        <title>Acanthopleuribacteraceae sp. M133.</title>
        <authorList>
            <person name="Wang G."/>
        </authorList>
    </citation>
    <scope>NUCLEOTIDE SEQUENCE</scope>
    <source>
        <strain evidence="2">M133</strain>
    </source>
</reference>
<feature type="signal peptide" evidence="1">
    <location>
        <begin position="1"/>
        <end position="25"/>
    </location>
</feature>
<evidence type="ECO:0008006" key="4">
    <source>
        <dbReference type="Google" id="ProtNLM"/>
    </source>
</evidence>
<dbReference type="Proteomes" id="UP000663929">
    <property type="component" value="Chromosome"/>
</dbReference>
<organism evidence="2 3">
    <name type="scientific">Sulfidibacter corallicola</name>
    <dbReference type="NCBI Taxonomy" id="2818388"/>
    <lineage>
        <taxon>Bacteria</taxon>
        <taxon>Pseudomonadati</taxon>
        <taxon>Acidobacteriota</taxon>
        <taxon>Holophagae</taxon>
        <taxon>Acanthopleuribacterales</taxon>
        <taxon>Acanthopleuribacteraceae</taxon>
        <taxon>Sulfidibacter</taxon>
    </lineage>
</organism>
<gene>
    <name evidence="2" type="ORF">J3U87_14575</name>
</gene>
<evidence type="ECO:0000256" key="1">
    <source>
        <dbReference type="SAM" id="SignalP"/>
    </source>
</evidence>
<feature type="chain" id="PRO_5035266177" description="YtkA-like domain-containing protein" evidence="1">
    <location>
        <begin position="26"/>
        <end position="142"/>
    </location>
</feature>
<dbReference type="RefSeq" id="WP_237383778.1">
    <property type="nucleotide sequence ID" value="NZ_CP071793.1"/>
</dbReference>
<keyword evidence="3" id="KW-1185">Reference proteome</keyword>
<evidence type="ECO:0000313" key="3">
    <source>
        <dbReference type="Proteomes" id="UP000663929"/>
    </source>
</evidence>
<protein>
    <recommendedName>
        <fullName evidence="4">YtkA-like domain-containing protein</fullName>
    </recommendedName>
</protein>
<sequence length="142" mass="16067">MFHSRIHQKPWLILAMLWCCGQVCAASTGEAPGVLATSDEQFFVVFETDPNPIPQNAPFSIVVSVYEDRERTRSAKDIELTVDGRMPQHRHGMNTTPVIKALDNGKFEVQGMLFHMVGLWQLHFDITRDGETVRAQTTILLE</sequence>
<dbReference type="AlphaFoldDB" id="A0A8A4U4J8"/>
<accession>A0A8A4U4J8</accession>
<dbReference type="EMBL" id="CP071793">
    <property type="protein sequence ID" value="QTD53675.1"/>
    <property type="molecule type" value="Genomic_DNA"/>
</dbReference>
<proteinExistence type="predicted"/>
<name>A0A8A4U4J8_SULCO</name>